<evidence type="ECO:0000259" key="1">
    <source>
        <dbReference type="Pfam" id="PF04937"/>
    </source>
</evidence>
<accession>A0AAD9XAC0</accession>
<comment type="caution">
    <text evidence="2">The sequence shown here is derived from an EMBL/GenBank/DDBJ whole genome shotgun (WGS) entry which is preliminary data.</text>
</comment>
<dbReference type="PANTHER" id="PTHR32166:SF123">
    <property type="entry name" value="BED-TYPE DOMAIN-CONTAINING PROTEIN"/>
    <property type="match status" value="1"/>
</dbReference>
<dbReference type="EMBL" id="JANJYI010000003">
    <property type="protein sequence ID" value="KAK2655672.1"/>
    <property type="molecule type" value="Genomic_DNA"/>
</dbReference>
<evidence type="ECO:0000313" key="2">
    <source>
        <dbReference type="EMBL" id="KAK2655672.1"/>
    </source>
</evidence>
<sequence>MVYCKGHTIFLKSVDTSDKIKDHKWIYRLLKCVVNEVGEKNIVQTVTDNGSAFVKAANRWVLYEDCALSLCAIAVRILMARSKMQPALPKTNIPLMQIVEEEKMMEVMEMIEEVGILVQEVGMVVQQVGCSWWRLGCWYNMLE</sequence>
<dbReference type="AlphaFoldDB" id="A0AAD9XAC0"/>
<organism evidence="2 3">
    <name type="scientific">Dipteronia dyeriana</name>
    <dbReference type="NCBI Taxonomy" id="168575"/>
    <lineage>
        <taxon>Eukaryota</taxon>
        <taxon>Viridiplantae</taxon>
        <taxon>Streptophyta</taxon>
        <taxon>Embryophyta</taxon>
        <taxon>Tracheophyta</taxon>
        <taxon>Spermatophyta</taxon>
        <taxon>Magnoliopsida</taxon>
        <taxon>eudicotyledons</taxon>
        <taxon>Gunneridae</taxon>
        <taxon>Pentapetalae</taxon>
        <taxon>rosids</taxon>
        <taxon>malvids</taxon>
        <taxon>Sapindales</taxon>
        <taxon>Sapindaceae</taxon>
        <taxon>Hippocastanoideae</taxon>
        <taxon>Acereae</taxon>
        <taxon>Dipteronia</taxon>
    </lineage>
</organism>
<dbReference type="Pfam" id="PF04937">
    <property type="entry name" value="DUF659"/>
    <property type="match status" value="1"/>
</dbReference>
<evidence type="ECO:0000313" key="3">
    <source>
        <dbReference type="Proteomes" id="UP001280121"/>
    </source>
</evidence>
<dbReference type="Proteomes" id="UP001280121">
    <property type="component" value="Unassembled WGS sequence"/>
</dbReference>
<dbReference type="PANTHER" id="PTHR32166">
    <property type="entry name" value="OSJNBA0013A04.12 PROTEIN"/>
    <property type="match status" value="1"/>
</dbReference>
<keyword evidence="3" id="KW-1185">Reference proteome</keyword>
<name>A0AAD9XAC0_9ROSI</name>
<proteinExistence type="predicted"/>
<gene>
    <name evidence="2" type="ORF">Ddye_008724</name>
</gene>
<dbReference type="InterPro" id="IPR007021">
    <property type="entry name" value="DUF659"/>
</dbReference>
<reference evidence="2" key="1">
    <citation type="journal article" date="2023" name="Plant J.">
        <title>Genome sequences and population genomics provide insights into the demographic history, inbreeding, and mutation load of two 'living fossil' tree species of Dipteronia.</title>
        <authorList>
            <person name="Feng Y."/>
            <person name="Comes H.P."/>
            <person name="Chen J."/>
            <person name="Zhu S."/>
            <person name="Lu R."/>
            <person name="Zhang X."/>
            <person name="Li P."/>
            <person name="Qiu J."/>
            <person name="Olsen K.M."/>
            <person name="Qiu Y."/>
        </authorList>
    </citation>
    <scope>NUCLEOTIDE SEQUENCE</scope>
    <source>
        <strain evidence="2">KIB01</strain>
    </source>
</reference>
<feature type="domain" description="DUF659" evidence="1">
    <location>
        <begin position="1"/>
        <end position="59"/>
    </location>
</feature>
<protein>
    <recommendedName>
        <fullName evidence="1">DUF659 domain-containing protein</fullName>
    </recommendedName>
</protein>